<dbReference type="Proteomes" id="UP000728647">
    <property type="component" value="Unassembled WGS sequence"/>
</dbReference>
<feature type="transmembrane region" description="Helical" evidence="5">
    <location>
        <begin position="120"/>
        <end position="138"/>
    </location>
</feature>
<sequence>MSSSQQDPKPTDRSRAILERLHAVARPRLGIDPRALGAFRIVLGALLLADLAFLRVPGLVPFYTDGGVFPRSALADVYPTFAAASLHAVSGAAWAQGMLFAIAGVAAACLLVGYRTKLSLGLSLVLLASLFARNPHVVNGGDTILLTFLFLGLFLPLDARWSLGDRRRSDDERPVYSLETAILCVHFVAIYAASAVHKFQSEAWLSGTAVPRIFHLEEYVVLLGPSLAEFGTVLTAINWLWVAALSLSPFLILYTGRPRTALAAAFVCAHLGMAATMRLGAFPFVMIAGLLLFLPAPVWDRLEEITAPVSSGVRQRLPASIRVGRIGETGPLLPESRPRFPRVRQGVRVGSTALLVGAFVAILCWQAASLGIAADSTPDLDGELSDVSWSFFAPNPPDTSSWYAIEATLESGETIDAVDGGEVAFDPPPDAAGTYPTTLWHRYGVDMRYAGASQYEPAAAYVCAESDRDLESVTIYHLEQPVEADGPVGDPVVNERVTRRC</sequence>
<organism evidence="7 8">
    <name type="scientific">Haloterrigena gelatinilytica</name>
    <dbReference type="NCBI Taxonomy" id="2741724"/>
    <lineage>
        <taxon>Archaea</taxon>
        <taxon>Methanobacteriati</taxon>
        <taxon>Methanobacteriota</taxon>
        <taxon>Stenosarchaea group</taxon>
        <taxon>Halobacteria</taxon>
        <taxon>Halobacteriales</taxon>
        <taxon>Natrialbaceae</taxon>
        <taxon>Haloterrigena</taxon>
    </lineage>
</organism>
<evidence type="ECO:0000259" key="6">
    <source>
        <dbReference type="SMART" id="SM00752"/>
    </source>
</evidence>
<feature type="transmembrane region" description="Helical" evidence="5">
    <location>
        <begin position="175"/>
        <end position="196"/>
    </location>
</feature>
<feature type="transmembrane region" description="Helical" evidence="5">
    <location>
        <begin position="35"/>
        <end position="54"/>
    </location>
</feature>
<feature type="transmembrane region" description="Helical" evidence="5">
    <location>
        <begin position="144"/>
        <end position="163"/>
    </location>
</feature>
<feature type="transmembrane region" description="Helical" evidence="5">
    <location>
        <begin position="230"/>
        <end position="254"/>
    </location>
</feature>
<gene>
    <name evidence="7" type="ORF">HT576_12695</name>
</gene>
<name>A0A8J8KGB3_9EURY</name>
<comment type="caution">
    <text evidence="7">The sequence shown here is derived from an EMBL/GenBank/DDBJ whole genome shotgun (WGS) entry which is preliminary data.</text>
</comment>
<keyword evidence="3 5" id="KW-1133">Transmembrane helix</keyword>
<evidence type="ECO:0000256" key="5">
    <source>
        <dbReference type="SAM" id="Phobius"/>
    </source>
</evidence>
<keyword evidence="4 5" id="KW-0472">Membrane</keyword>
<evidence type="ECO:0000256" key="2">
    <source>
        <dbReference type="ARBA" id="ARBA00022692"/>
    </source>
</evidence>
<dbReference type="AlphaFoldDB" id="A0A8J8KGB3"/>
<evidence type="ECO:0000256" key="3">
    <source>
        <dbReference type="ARBA" id="ARBA00022989"/>
    </source>
</evidence>
<proteinExistence type="predicted"/>
<dbReference type="Pfam" id="PF05090">
    <property type="entry name" value="HTTM"/>
    <property type="match status" value="1"/>
</dbReference>
<dbReference type="InterPro" id="IPR053934">
    <property type="entry name" value="HTTM_dom"/>
</dbReference>
<evidence type="ECO:0000313" key="7">
    <source>
        <dbReference type="EMBL" id="NUB91872.1"/>
    </source>
</evidence>
<dbReference type="SMART" id="SM00752">
    <property type="entry name" value="HTTM"/>
    <property type="match status" value="1"/>
</dbReference>
<feature type="transmembrane region" description="Helical" evidence="5">
    <location>
        <begin position="261"/>
        <end position="294"/>
    </location>
</feature>
<evidence type="ECO:0000256" key="1">
    <source>
        <dbReference type="ARBA" id="ARBA00004127"/>
    </source>
</evidence>
<dbReference type="InterPro" id="IPR052964">
    <property type="entry name" value="Sporulation_signal_mat"/>
</dbReference>
<evidence type="ECO:0000256" key="4">
    <source>
        <dbReference type="ARBA" id="ARBA00023136"/>
    </source>
</evidence>
<keyword evidence="2 5" id="KW-0812">Transmembrane</keyword>
<reference evidence="7" key="1">
    <citation type="submission" date="2020-06" db="EMBL/GenBank/DDBJ databases">
        <title>Haloterrigena sp. nov., an extremely halophilic archaeon isolated from a saline sediment.</title>
        <authorList>
            <person name="Liu B.-B."/>
        </authorList>
    </citation>
    <scope>NUCLEOTIDE SEQUENCE</scope>
    <source>
        <strain evidence="7">SYSU A121-1</strain>
    </source>
</reference>
<feature type="transmembrane region" description="Helical" evidence="5">
    <location>
        <begin position="93"/>
        <end position="113"/>
    </location>
</feature>
<dbReference type="InterPro" id="IPR011020">
    <property type="entry name" value="HTTM-like"/>
</dbReference>
<dbReference type="PANTHER" id="PTHR39535:SF2">
    <property type="entry name" value="HTTM DOMAIN-CONTAINING PROTEIN"/>
    <property type="match status" value="1"/>
</dbReference>
<evidence type="ECO:0000313" key="8">
    <source>
        <dbReference type="Proteomes" id="UP000728647"/>
    </source>
</evidence>
<dbReference type="RefSeq" id="WP_174702229.1">
    <property type="nucleotide sequence ID" value="NZ_JABURA010000001.1"/>
</dbReference>
<dbReference type="OrthoDB" id="327281at2157"/>
<comment type="subcellular location">
    <subcellularLocation>
        <location evidence="1">Endomembrane system</location>
        <topology evidence="1">Multi-pass membrane protein</topology>
    </subcellularLocation>
</comment>
<feature type="domain" description="HTTM-like" evidence="6">
    <location>
        <begin position="28"/>
        <end position="298"/>
    </location>
</feature>
<dbReference type="PANTHER" id="PTHR39535">
    <property type="entry name" value="SPORULATION-DELAYING PROTEIN SDPB"/>
    <property type="match status" value="1"/>
</dbReference>
<accession>A0A8J8KGB3</accession>
<dbReference type="GO" id="GO:0012505">
    <property type="term" value="C:endomembrane system"/>
    <property type="evidence" value="ECO:0007669"/>
    <property type="project" value="UniProtKB-SubCell"/>
</dbReference>
<protein>
    <submittedName>
        <fullName evidence="7">HTTM domain-containing protein</fullName>
    </submittedName>
</protein>
<dbReference type="EMBL" id="JABURA010000001">
    <property type="protein sequence ID" value="NUB91872.1"/>
    <property type="molecule type" value="Genomic_DNA"/>
</dbReference>